<organism evidence="6 7">
    <name type="scientific">Prauserella isguenensis</name>
    <dbReference type="NCBI Taxonomy" id="1470180"/>
    <lineage>
        <taxon>Bacteria</taxon>
        <taxon>Bacillati</taxon>
        <taxon>Actinomycetota</taxon>
        <taxon>Actinomycetes</taxon>
        <taxon>Pseudonocardiales</taxon>
        <taxon>Pseudonocardiaceae</taxon>
        <taxon>Prauserella</taxon>
    </lineage>
</organism>
<dbReference type="Proteomes" id="UP000550714">
    <property type="component" value="Unassembled WGS sequence"/>
</dbReference>
<evidence type="ECO:0000256" key="2">
    <source>
        <dbReference type="ARBA" id="ARBA00022714"/>
    </source>
</evidence>
<dbReference type="PANTHER" id="PTHR47354">
    <property type="entry name" value="NADH OXIDOREDUCTASE HCR"/>
    <property type="match status" value="1"/>
</dbReference>
<dbReference type="InterPro" id="IPR001041">
    <property type="entry name" value="2Fe-2S_ferredoxin-type"/>
</dbReference>
<dbReference type="Pfam" id="PF00111">
    <property type="entry name" value="Fer2"/>
    <property type="match status" value="1"/>
</dbReference>
<dbReference type="Gene3D" id="3.10.20.30">
    <property type="match status" value="1"/>
</dbReference>
<dbReference type="InterPro" id="IPR050415">
    <property type="entry name" value="MRET"/>
</dbReference>
<dbReference type="CDD" id="cd06216">
    <property type="entry name" value="FNR_iron_sulfur_binding_2"/>
    <property type="match status" value="1"/>
</dbReference>
<keyword evidence="2" id="KW-0479">Metal-binding</keyword>
<dbReference type="PRINTS" id="PR00371">
    <property type="entry name" value="FPNCR"/>
</dbReference>
<feature type="domain" description="2Fe-2S ferredoxin-type" evidence="4">
    <location>
        <begin position="285"/>
        <end position="365"/>
    </location>
</feature>
<dbReference type="RefSeq" id="WP_183656884.1">
    <property type="nucleotide sequence ID" value="NZ_JACHWU010000004.1"/>
</dbReference>
<dbReference type="SUPFAM" id="SSF63380">
    <property type="entry name" value="Riboflavin synthase domain-like"/>
    <property type="match status" value="1"/>
</dbReference>
<proteinExistence type="predicted"/>
<dbReference type="PANTHER" id="PTHR47354:SF3">
    <property type="entry name" value="OXIDOREDUCTASE-RELATED"/>
    <property type="match status" value="1"/>
</dbReference>
<dbReference type="InterPro" id="IPR017927">
    <property type="entry name" value="FAD-bd_FR_type"/>
</dbReference>
<dbReference type="EMBL" id="JACHWU010000004">
    <property type="protein sequence ID" value="MBB3052520.1"/>
    <property type="molecule type" value="Genomic_DNA"/>
</dbReference>
<dbReference type="GO" id="GO:0051537">
    <property type="term" value="F:2 iron, 2 sulfur cluster binding"/>
    <property type="evidence" value="ECO:0007669"/>
    <property type="project" value="UniProtKB-KW"/>
</dbReference>
<evidence type="ECO:0000313" key="6">
    <source>
        <dbReference type="EMBL" id="MBB3052520.1"/>
    </source>
</evidence>
<accession>A0A839S689</accession>
<dbReference type="InterPro" id="IPR001433">
    <property type="entry name" value="OxRdtase_FAD/NAD-bd"/>
</dbReference>
<dbReference type="SUPFAM" id="SSF52343">
    <property type="entry name" value="Ferredoxin reductase-like, C-terminal NADP-linked domain"/>
    <property type="match status" value="1"/>
</dbReference>
<keyword evidence="3" id="KW-0411">Iron-sulfur</keyword>
<comment type="caution">
    <text evidence="6">The sequence shown here is derived from an EMBL/GenBank/DDBJ whole genome shotgun (WGS) entry which is preliminary data.</text>
</comment>
<dbReference type="Gene3D" id="3.40.50.80">
    <property type="entry name" value="Nucleotide-binding domain of ferredoxin-NADP reductase (FNR) module"/>
    <property type="match status" value="1"/>
</dbReference>
<keyword evidence="2" id="KW-0001">2Fe-2S</keyword>
<evidence type="ECO:0000256" key="1">
    <source>
        <dbReference type="ARBA" id="ARBA00001974"/>
    </source>
</evidence>
<reference evidence="6 7" key="1">
    <citation type="submission" date="2020-08" db="EMBL/GenBank/DDBJ databases">
        <title>Genomic Encyclopedia of Type Strains, Phase III (KMG-III): the genomes of soil and plant-associated and newly described type strains.</title>
        <authorList>
            <person name="Whitman W."/>
        </authorList>
    </citation>
    <scope>NUCLEOTIDE SEQUENCE [LARGE SCALE GENOMIC DNA]</scope>
    <source>
        <strain evidence="6 7">CECT 8577</strain>
    </source>
</reference>
<dbReference type="CDD" id="cd00207">
    <property type="entry name" value="fer2"/>
    <property type="match status" value="1"/>
</dbReference>
<dbReference type="AlphaFoldDB" id="A0A839S689"/>
<dbReference type="PROSITE" id="PS51085">
    <property type="entry name" value="2FE2S_FER_2"/>
    <property type="match status" value="1"/>
</dbReference>
<evidence type="ECO:0000313" key="7">
    <source>
        <dbReference type="Proteomes" id="UP000550714"/>
    </source>
</evidence>
<protein>
    <submittedName>
        <fullName evidence="6">Ferredoxin-NADP reductase</fullName>
    </submittedName>
</protein>
<dbReference type="SUPFAM" id="SSF54292">
    <property type="entry name" value="2Fe-2S ferredoxin-like"/>
    <property type="match status" value="1"/>
</dbReference>
<dbReference type="InterPro" id="IPR012675">
    <property type="entry name" value="Beta-grasp_dom_sf"/>
</dbReference>
<feature type="domain" description="FAD-binding FR-type" evidence="5">
    <location>
        <begin position="47"/>
        <end position="149"/>
    </location>
</feature>
<dbReference type="Pfam" id="PF00175">
    <property type="entry name" value="NAD_binding_1"/>
    <property type="match status" value="1"/>
</dbReference>
<keyword evidence="7" id="KW-1185">Reference proteome</keyword>
<evidence type="ECO:0000256" key="3">
    <source>
        <dbReference type="ARBA" id="ARBA00023014"/>
    </source>
</evidence>
<sequence>MAMRTVVRRAATRPGTLPSSLASLAERLLTPHGVDRYLELIDPMLVRREIRGEVVALCRPTKDSITLTVRPSRAWQGFAAGQFVRVTVDIDGVRRTRCYSPAGSAHRDGELEFTVKAHEGGLVSRHLHERGHVGMVLGLSSADGTFALPERRPDSIVLIAGGSGITPVLSMLRTLVDERYPGEVSLLYYARTPADVPYVEELDELAARRGVRIHVRYTAADGHFTAEHLRRVAPWFARATTYLCGPPSLMESVRALYADTGISEHLHTEEFTPPVLTVNTSEVGGRIRFARSGVDVENDGRTLLEQAEDAGLSPEHGCRMGICFSCTQRKVSGVVRTASGEESAEDGEEIQLCVTAAAGDVDIDC</sequence>
<evidence type="ECO:0000259" key="5">
    <source>
        <dbReference type="PROSITE" id="PS51384"/>
    </source>
</evidence>
<dbReference type="GO" id="GO:0016491">
    <property type="term" value="F:oxidoreductase activity"/>
    <property type="evidence" value="ECO:0007669"/>
    <property type="project" value="InterPro"/>
</dbReference>
<evidence type="ECO:0000259" key="4">
    <source>
        <dbReference type="PROSITE" id="PS51085"/>
    </source>
</evidence>
<dbReference type="PROSITE" id="PS51384">
    <property type="entry name" value="FAD_FR"/>
    <property type="match status" value="1"/>
</dbReference>
<dbReference type="InterPro" id="IPR036010">
    <property type="entry name" value="2Fe-2S_ferredoxin-like_sf"/>
</dbReference>
<dbReference type="InterPro" id="IPR008333">
    <property type="entry name" value="Cbr1-like_FAD-bd_dom"/>
</dbReference>
<dbReference type="InterPro" id="IPR001709">
    <property type="entry name" value="Flavoprot_Pyr_Nucl_cyt_Rdtase"/>
</dbReference>
<dbReference type="PRINTS" id="PR00410">
    <property type="entry name" value="PHEHYDRXLASE"/>
</dbReference>
<dbReference type="InterPro" id="IPR017938">
    <property type="entry name" value="Riboflavin_synthase-like_b-brl"/>
</dbReference>
<dbReference type="Pfam" id="PF00970">
    <property type="entry name" value="FAD_binding_6"/>
    <property type="match status" value="1"/>
</dbReference>
<gene>
    <name evidence="6" type="ORF">FHS23_003554</name>
</gene>
<dbReference type="InterPro" id="IPR039261">
    <property type="entry name" value="FNR_nucleotide-bd"/>
</dbReference>
<name>A0A839S689_9PSEU</name>
<comment type="cofactor">
    <cofactor evidence="1">
        <name>FAD</name>
        <dbReference type="ChEBI" id="CHEBI:57692"/>
    </cofactor>
</comment>
<keyword evidence="2" id="KW-0408">Iron</keyword>
<dbReference type="Gene3D" id="2.40.30.10">
    <property type="entry name" value="Translation factors"/>
    <property type="match status" value="1"/>
</dbReference>